<reference evidence="1 2" key="1">
    <citation type="submission" date="2016-11" db="EMBL/GenBank/DDBJ databases">
        <authorList>
            <consortium name="Pathogen Informatics"/>
        </authorList>
    </citation>
    <scope>NUCLEOTIDE SEQUENCE [LARGE SCALE GENOMIC DNA]</scope>
    <source>
        <strain evidence="1 2">968</strain>
    </source>
</reference>
<evidence type="ECO:0000313" key="2">
    <source>
        <dbReference type="Proteomes" id="UP000185183"/>
    </source>
</evidence>
<gene>
    <name evidence="1" type="ORF">SAMEA2275694_02150</name>
</gene>
<evidence type="ECO:0000313" key="1">
    <source>
        <dbReference type="EMBL" id="SHX26971.1"/>
    </source>
</evidence>
<organism evidence="1 2">
    <name type="scientific">Mycobacteroides abscessus subsp. bolletii</name>
    <dbReference type="NCBI Taxonomy" id="319705"/>
    <lineage>
        <taxon>Bacteria</taxon>
        <taxon>Bacillati</taxon>
        <taxon>Actinomycetota</taxon>
        <taxon>Actinomycetes</taxon>
        <taxon>Mycobacteriales</taxon>
        <taxon>Mycobacteriaceae</taxon>
        <taxon>Mycobacteroides</taxon>
        <taxon>Mycobacteroides abscessus</taxon>
    </lineage>
</organism>
<accession>A0A9Q7SDV1</accession>
<dbReference type="Proteomes" id="UP000185183">
    <property type="component" value="Unassembled WGS sequence"/>
</dbReference>
<dbReference type="AlphaFoldDB" id="A0A9Q7SDV1"/>
<proteinExistence type="predicted"/>
<protein>
    <submittedName>
        <fullName evidence="1">Uncharacterized protein</fullName>
    </submittedName>
</protein>
<sequence>MQLSLLGGLFTDNMAKCCADKAASAIQLASSARMGRPEQSVAFRSR</sequence>
<name>A0A9Q7SDV1_9MYCO</name>
<dbReference type="EMBL" id="FSFA01000002">
    <property type="protein sequence ID" value="SHX26971.1"/>
    <property type="molecule type" value="Genomic_DNA"/>
</dbReference>
<comment type="caution">
    <text evidence="1">The sequence shown here is derived from an EMBL/GenBank/DDBJ whole genome shotgun (WGS) entry which is preliminary data.</text>
</comment>